<accession>A0A1F5NQQ0</accession>
<evidence type="ECO:0000256" key="3">
    <source>
        <dbReference type="ARBA" id="ARBA00022884"/>
    </source>
</evidence>
<evidence type="ECO:0000256" key="4">
    <source>
        <dbReference type="ARBA" id="ARBA00022980"/>
    </source>
</evidence>
<comment type="function">
    <text evidence="7">Binds directly to 16S ribosomal RNA.</text>
</comment>
<evidence type="ECO:0000256" key="7">
    <source>
        <dbReference type="HAMAP-Rule" id="MF_00500"/>
    </source>
</evidence>
<keyword evidence="5 7" id="KW-0687">Ribonucleoprotein</keyword>
<proteinExistence type="inferred from homology"/>
<name>A0A1F5NQQ0_9BACT</name>
<reference evidence="8 9" key="1">
    <citation type="journal article" date="2016" name="Nat. Commun.">
        <title>Thousands of microbial genomes shed light on interconnected biogeochemical processes in an aquifer system.</title>
        <authorList>
            <person name="Anantharaman K."/>
            <person name="Brown C.T."/>
            <person name="Hug L.A."/>
            <person name="Sharon I."/>
            <person name="Castelle C.J."/>
            <person name="Probst A.J."/>
            <person name="Thomas B.C."/>
            <person name="Singh A."/>
            <person name="Wilkins M.J."/>
            <person name="Karaoz U."/>
            <person name="Brodie E.L."/>
            <person name="Williams K.H."/>
            <person name="Hubbard S.S."/>
            <person name="Banfield J.F."/>
        </authorList>
    </citation>
    <scope>NUCLEOTIDE SEQUENCE [LARGE SCALE GENOMIC DNA]</scope>
</reference>
<dbReference type="AlphaFoldDB" id="A0A1F5NQQ0"/>
<evidence type="ECO:0000256" key="6">
    <source>
        <dbReference type="ARBA" id="ARBA00035136"/>
    </source>
</evidence>
<dbReference type="EMBL" id="MFEJ01000023">
    <property type="protein sequence ID" value="OGE80015.1"/>
    <property type="molecule type" value="Genomic_DNA"/>
</dbReference>
<evidence type="ECO:0000256" key="2">
    <source>
        <dbReference type="ARBA" id="ARBA00022730"/>
    </source>
</evidence>
<evidence type="ECO:0000313" key="9">
    <source>
        <dbReference type="Proteomes" id="UP000176233"/>
    </source>
</evidence>
<dbReference type="GO" id="GO:0003735">
    <property type="term" value="F:structural constituent of ribosome"/>
    <property type="evidence" value="ECO:0007669"/>
    <property type="project" value="InterPro"/>
</dbReference>
<comment type="similarity">
    <text evidence="1 7">Belongs to the bacterial ribosomal protein bS20 family.</text>
</comment>
<dbReference type="Pfam" id="PF01649">
    <property type="entry name" value="Ribosomal_S20p"/>
    <property type="match status" value="1"/>
</dbReference>
<dbReference type="HAMAP" id="MF_00500">
    <property type="entry name" value="Ribosomal_bS20"/>
    <property type="match status" value="1"/>
</dbReference>
<gene>
    <name evidence="7" type="primary">rpsT</name>
    <name evidence="8" type="ORF">A2660_02890</name>
</gene>
<dbReference type="GO" id="GO:0006412">
    <property type="term" value="P:translation"/>
    <property type="evidence" value="ECO:0007669"/>
    <property type="project" value="UniProtKB-UniRule"/>
</dbReference>
<dbReference type="InterPro" id="IPR002583">
    <property type="entry name" value="Ribosomal_bS20"/>
</dbReference>
<protein>
    <recommendedName>
        <fullName evidence="6 7">Small ribosomal subunit protein bS20</fullName>
    </recommendedName>
</protein>
<evidence type="ECO:0000256" key="5">
    <source>
        <dbReference type="ARBA" id="ARBA00023274"/>
    </source>
</evidence>
<keyword evidence="4 7" id="KW-0689">Ribosomal protein</keyword>
<sequence>MPNTKSAIKAARQNIKRRVVNLKALDQIKKTAKAVRKFTAAANKSEAQKALSLAFAALDKAAKKNIIHKNNANRHKSRLADMVAKVK</sequence>
<evidence type="ECO:0000256" key="1">
    <source>
        <dbReference type="ARBA" id="ARBA00007634"/>
    </source>
</evidence>
<dbReference type="SUPFAM" id="SSF46992">
    <property type="entry name" value="Ribosomal protein S20"/>
    <property type="match status" value="1"/>
</dbReference>
<dbReference type="InterPro" id="IPR036510">
    <property type="entry name" value="Ribosomal_bS20_sf"/>
</dbReference>
<evidence type="ECO:0000313" key="8">
    <source>
        <dbReference type="EMBL" id="OGE80015.1"/>
    </source>
</evidence>
<dbReference type="PANTHER" id="PTHR33398:SF1">
    <property type="entry name" value="SMALL RIBOSOMAL SUBUNIT PROTEIN BS20C"/>
    <property type="match status" value="1"/>
</dbReference>
<keyword evidence="3 7" id="KW-0694">RNA-binding</keyword>
<dbReference type="GO" id="GO:0070181">
    <property type="term" value="F:small ribosomal subunit rRNA binding"/>
    <property type="evidence" value="ECO:0007669"/>
    <property type="project" value="TreeGrafter"/>
</dbReference>
<keyword evidence="2 7" id="KW-0699">rRNA-binding</keyword>
<comment type="caution">
    <text evidence="8">The sequence shown here is derived from an EMBL/GenBank/DDBJ whole genome shotgun (WGS) entry which is preliminary data.</text>
</comment>
<dbReference type="Gene3D" id="1.20.58.110">
    <property type="entry name" value="Ribosomal protein S20"/>
    <property type="match status" value="1"/>
</dbReference>
<organism evidence="8 9">
    <name type="scientific">Candidatus Doudnabacteria bacterium RIFCSPHIGHO2_01_FULL_45_18</name>
    <dbReference type="NCBI Taxonomy" id="1817823"/>
    <lineage>
        <taxon>Bacteria</taxon>
        <taxon>Candidatus Doudnaibacteriota</taxon>
    </lineage>
</organism>
<dbReference type="PANTHER" id="PTHR33398">
    <property type="entry name" value="30S RIBOSOMAL PROTEIN S20"/>
    <property type="match status" value="1"/>
</dbReference>
<dbReference type="NCBIfam" id="TIGR00029">
    <property type="entry name" value="S20"/>
    <property type="match status" value="1"/>
</dbReference>
<dbReference type="GO" id="GO:0015935">
    <property type="term" value="C:small ribosomal subunit"/>
    <property type="evidence" value="ECO:0007669"/>
    <property type="project" value="TreeGrafter"/>
</dbReference>
<dbReference type="Proteomes" id="UP000176233">
    <property type="component" value="Unassembled WGS sequence"/>
</dbReference>